<name>A0A9D4HIB5_DREPO</name>
<proteinExistence type="predicted"/>
<dbReference type="EMBL" id="JAIWYP010000013">
    <property type="protein sequence ID" value="KAH3719777.1"/>
    <property type="molecule type" value="Genomic_DNA"/>
</dbReference>
<reference evidence="1" key="2">
    <citation type="submission" date="2020-11" db="EMBL/GenBank/DDBJ databases">
        <authorList>
            <person name="McCartney M.A."/>
            <person name="Auch B."/>
            <person name="Kono T."/>
            <person name="Mallez S."/>
            <person name="Becker A."/>
            <person name="Gohl D.M."/>
            <person name="Silverstein K.A.T."/>
            <person name="Koren S."/>
            <person name="Bechman K.B."/>
            <person name="Herman A."/>
            <person name="Abrahante J.E."/>
            <person name="Garbe J."/>
        </authorList>
    </citation>
    <scope>NUCLEOTIDE SEQUENCE</scope>
    <source>
        <strain evidence="1">Duluth1</strain>
        <tissue evidence="1">Whole animal</tissue>
    </source>
</reference>
<reference evidence="1" key="1">
    <citation type="journal article" date="2019" name="bioRxiv">
        <title>The Genome of the Zebra Mussel, Dreissena polymorpha: A Resource for Invasive Species Research.</title>
        <authorList>
            <person name="McCartney M.A."/>
            <person name="Auch B."/>
            <person name="Kono T."/>
            <person name="Mallez S."/>
            <person name="Zhang Y."/>
            <person name="Obille A."/>
            <person name="Becker A."/>
            <person name="Abrahante J.E."/>
            <person name="Garbe J."/>
            <person name="Badalamenti J.P."/>
            <person name="Herman A."/>
            <person name="Mangelson H."/>
            <person name="Liachko I."/>
            <person name="Sullivan S."/>
            <person name="Sone E.D."/>
            <person name="Koren S."/>
            <person name="Silverstein K.A.T."/>
            <person name="Beckman K.B."/>
            <person name="Gohl D.M."/>
        </authorList>
    </citation>
    <scope>NUCLEOTIDE SEQUENCE</scope>
    <source>
        <strain evidence="1">Duluth1</strain>
        <tissue evidence="1">Whole animal</tissue>
    </source>
</reference>
<comment type="caution">
    <text evidence="1">The sequence shown here is derived from an EMBL/GenBank/DDBJ whole genome shotgun (WGS) entry which is preliminary data.</text>
</comment>
<sequence length="65" mass="7147">MEALHPLLLPLVPAKEESLGQVLQSPLLQCVHSPLKAGRILPNFLGHGQWVDRPHLEVLAASFHP</sequence>
<evidence type="ECO:0000313" key="2">
    <source>
        <dbReference type="Proteomes" id="UP000828390"/>
    </source>
</evidence>
<accession>A0A9D4HIB5</accession>
<evidence type="ECO:0000313" key="1">
    <source>
        <dbReference type="EMBL" id="KAH3719777.1"/>
    </source>
</evidence>
<dbReference type="Proteomes" id="UP000828390">
    <property type="component" value="Unassembled WGS sequence"/>
</dbReference>
<protein>
    <submittedName>
        <fullName evidence="1">Uncharacterized protein</fullName>
    </submittedName>
</protein>
<organism evidence="1 2">
    <name type="scientific">Dreissena polymorpha</name>
    <name type="common">Zebra mussel</name>
    <name type="synonym">Mytilus polymorpha</name>
    <dbReference type="NCBI Taxonomy" id="45954"/>
    <lineage>
        <taxon>Eukaryota</taxon>
        <taxon>Metazoa</taxon>
        <taxon>Spiralia</taxon>
        <taxon>Lophotrochozoa</taxon>
        <taxon>Mollusca</taxon>
        <taxon>Bivalvia</taxon>
        <taxon>Autobranchia</taxon>
        <taxon>Heteroconchia</taxon>
        <taxon>Euheterodonta</taxon>
        <taxon>Imparidentia</taxon>
        <taxon>Neoheterodontei</taxon>
        <taxon>Myida</taxon>
        <taxon>Dreissenoidea</taxon>
        <taxon>Dreissenidae</taxon>
        <taxon>Dreissena</taxon>
    </lineage>
</organism>
<keyword evidence="2" id="KW-1185">Reference proteome</keyword>
<gene>
    <name evidence="1" type="ORF">DPMN_062650</name>
</gene>
<dbReference type="AlphaFoldDB" id="A0A9D4HIB5"/>